<dbReference type="EMBL" id="WBWA01000009">
    <property type="protein sequence ID" value="KAB2665096.1"/>
    <property type="molecule type" value="Genomic_DNA"/>
</dbReference>
<protein>
    <submittedName>
        <fullName evidence="1">Uncharacterized protein</fullName>
    </submittedName>
</protein>
<sequence>MFALIENGCSSSLTPLLPYSLTPLLPYSLTPLLPYSLTPLLIFPRAQSKDNASLSLISDN</sequence>
<accession>A0A833CM60</accession>
<keyword evidence="2" id="KW-1185">Reference proteome</keyword>
<name>A0A833CM60_9HYPH</name>
<proteinExistence type="predicted"/>
<evidence type="ECO:0000313" key="2">
    <source>
        <dbReference type="Proteomes" id="UP000430843"/>
    </source>
</evidence>
<dbReference type="AlphaFoldDB" id="A0A833CM60"/>
<comment type="caution">
    <text evidence="1">The sequence shown here is derived from an EMBL/GenBank/DDBJ whole genome shotgun (WGS) entry which is preliminary data.</text>
</comment>
<evidence type="ECO:0000313" key="1">
    <source>
        <dbReference type="EMBL" id="KAB2665096.1"/>
    </source>
</evidence>
<gene>
    <name evidence="1" type="ORF">F9K91_12210</name>
</gene>
<reference evidence="1 2" key="1">
    <citation type="submission" date="2019-09" db="EMBL/GenBank/DDBJ databases">
        <title>Taxonomic organization of the family Brucellaceae based on a phylogenomic approach.</title>
        <authorList>
            <person name="Leclercq S."/>
            <person name="Cloeckaert A."/>
            <person name="Zygmunt M.S."/>
        </authorList>
    </citation>
    <scope>NUCLEOTIDE SEQUENCE [LARGE SCALE GENOMIC DNA]</scope>
    <source>
        <strain evidence="1 2">LMG 18957</strain>
    </source>
</reference>
<organism evidence="1 2">
    <name type="scientific">Brucella tritici</name>
    <dbReference type="NCBI Taxonomy" id="94626"/>
    <lineage>
        <taxon>Bacteria</taxon>
        <taxon>Pseudomonadati</taxon>
        <taxon>Pseudomonadota</taxon>
        <taxon>Alphaproteobacteria</taxon>
        <taxon>Hyphomicrobiales</taxon>
        <taxon>Brucellaceae</taxon>
        <taxon>Brucella/Ochrobactrum group</taxon>
        <taxon>Brucella</taxon>
    </lineage>
</organism>
<dbReference type="Proteomes" id="UP000430843">
    <property type="component" value="Unassembled WGS sequence"/>
</dbReference>